<reference evidence="2" key="1">
    <citation type="submission" date="2020-02" db="EMBL/GenBank/DDBJ databases">
        <authorList>
            <person name="Meier V. D."/>
        </authorList>
    </citation>
    <scope>NUCLEOTIDE SEQUENCE</scope>
    <source>
        <strain evidence="2">AVDCRST_MAG89</strain>
    </source>
</reference>
<gene>
    <name evidence="2" type="ORF">AVDCRST_MAG89-4419</name>
</gene>
<evidence type="ECO:0000256" key="1">
    <source>
        <dbReference type="SAM" id="MobiDB-lite"/>
    </source>
</evidence>
<dbReference type="AlphaFoldDB" id="A0A6J4MXM2"/>
<accession>A0A6J4MXM2</accession>
<feature type="non-terminal residue" evidence="2">
    <location>
        <position position="1"/>
    </location>
</feature>
<feature type="non-terminal residue" evidence="2">
    <location>
        <position position="203"/>
    </location>
</feature>
<evidence type="ECO:0000313" key="2">
    <source>
        <dbReference type="EMBL" id="CAA9369217.1"/>
    </source>
</evidence>
<feature type="compositionally biased region" description="Low complexity" evidence="1">
    <location>
        <begin position="115"/>
        <end position="126"/>
    </location>
</feature>
<protein>
    <submittedName>
        <fullName evidence="2">Uncharacterized protein</fullName>
    </submittedName>
</protein>
<organism evidence="2">
    <name type="scientific">uncultured Gemmatimonadota bacterium</name>
    <dbReference type="NCBI Taxonomy" id="203437"/>
    <lineage>
        <taxon>Bacteria</taxon>
        <taxon>Pseudomonadati</taxon>
        <taxon>Gemmatimonadota</taxon>
        <taxon>environmental samples</taxon>
    </lineage>
</organism>
<proteinExistence type="predicted"/>
<feature type="compositionally biased region" description="Low complexity" evidence="1">
    <location>
        <begin position="39"/>
        <end position="49"/>
    </location>
</feature>
<feature type="compositionally biased region" description="Basic residues" evidence="1">
    <location>
        <begin position="189"/>
        <end position="203"/>
    </location>
</feature>
<feature type="compositionally biased region" description="Basic residues" evidence="1">
    <location>
        <begin position="168"/>
        <end position="181"/>
    </location>
</feature>
<feature type="compositionally biased region" description="Basic residues" evidence="1">
    <location>
        <begin position="127"/>
        <end position="143"/>
    </location>
</feature>
<dbReference type="EMBL" id="CADCTV010000926">
    <property type="protein sequence ID" value="CAA9369217.1"/>
    <property type="molecule type" value="Genomic_DNA"/>
</dbReference>
<feature type="region of interest" description="Disordered" evidence="1">
    <location>
        <begin position="21"/>
        <end position="203"/>
    </location>
</feature>
<name>A0A6J4MXM2_9BACT</name>
<sequence>ALEGFQRPAVPQRLGARRLAFRRGRAGGGRRQLRHLHAAGRAQGAARGARPGDRAPEHHRQHVGQLLPPAAQRRLRGDERRHGAHHPAWGGDCAAAAHPRGDAIGTAPAGERPTSGGLLRHAAAAHGRLRRRSAPRLHRRLSRPRLAERPRGTVQGSAGVHGSAVPGWRRRAGPGGARGRHRYGDRPLRGIHRRRPPRRCCTV</sequence>